<gene>
    <name evidence="1" type="ORF">K1T71_007650</name>
</gene>
<proteinExistence type="predicted"/>
<sequence length="499" mass="57780">MENNLLFMCLSVLIFQCKAEVAEFYQTINNTKQIVNIIKFCTEDRPCLAKCCGLDEVLVVKDSITGCNRTNVKINYSLIEIHDDKTNEKITDKTIPDVFTIVHSDWFMDNDETDAYFLDEDDTLYNTGELDTEKLLPDSRFKIPKLNFCVDIYKGRKPILRYRSVPVPNGNPTFLKLMLSSIAMYISAFLLLINFVIYCILPNLSLMEMIRAAYVACMTLSFTFKASIDLSMTMKNLPSSRIQFIAPVTYFTTLSSFSWLSIMSLDIWWALRGNRKHRKIHNKGIKHKFLMYCIYGFGFPALLTIAAISVDFIKSIPRKFKPNFEDFFGISSADSVFYYLHIPLLILIILNWILFTMTVYNILLVKRGITRLNSTETRSTRENQYRFRIYLKLSLIMGISWIFDVIQSIPAIPFWFRFTMDIYHGLCGIFIFYIFVFETSIITRLEKRLGIKLGRKNTNDAKTASVLTHVSENSKRGQNKKPDITVTDLKTNDDNITNV</sequence>
<dbReference type="Proteomes" id="UP000824533">
    <property type="component" value="Linkage Group LG13"/>
</dbReference>
<organism evidence="1 2">
    <name type="scientific">Dendrolimus kikuchii</name>
    <dbReference type="NCBI Taxonomy" id="765133"/>
    <lineage>
        <taxon>Eukaryota</taxon>
        <taxon>Metazoa</taxon>
        <taxon>Ecdysozoa</taxon>
        <taxon>Arthropoda</taxon>
        <taxon>Hexapoda</taxon>
        <taxon>Insecta</taxon>
        <taxon>Pterygota</taxon>
        <taxon>Neoptera</taxon>
        <taxon>Endopterygota</taxon>
        <taxon>Lepidoptera</taxon>
        <taxon>Glossata</taxon>
        <taxon>Ditrysia</taxon>
        <taxon>Bombycoidea</taxon>
        <taxon>Lasiocampidae</taxon>
        <taxon>Dendrolimus</taxon>
    </lineage>
</organism>
<comment type="caution">
    <text evidence="1">The sequence shown here is derived from an EMBL/GenBank/DDBJ whole genome shotgun (WGS) entry which is preliminary data.</text>
</comment>
<evidence type="ECO:0000313" key="1">
    <source>
        <dbReference type="EMBL" id="KAJ0176471.1"/>
    </source>
</evidence>
<name>A0ACC1CXZ8_9NEOP</name>
<dbReference type="EMBL" id="CM034399">
    <property type="protein sequence ID" value="KAJ0176471.1"/>
    <property type="molecule type" value="Genomic_DNA"/>
</dbReference>
<protein>
    <submittedName>
        <fullName evidence="1">Uncharacterized protein</fullName>
    </submittedName>
</protein>
<accession>A0ACC1CXZ8</accession>
<keyword evidence="2" id="KW-1185">Reference proteome</keyword>
<reference evidence="1 2" key="1">
    <citation type="journal article" date="2021" name="Front. Genet.">
        <title>Chromosome-Level Genome Assembly Reveals Significant Gene Expansion in the Toll and IMD Signaling Pathways of Dendrolimus kikuchii.</title>
        <authorList>
            <person name="Zhou J."/>
            <person name="Wu P."/>
            <person name="Xiong Z."/>
            <person name="Liu N."/>
            <person name="Zhao N."/>
            <person name="Ji M."/>
            <person name="Qiu Y."/>
            <person name="Yang B."/>
        </authorList>
    </citation>
    <scope>NUCLEOTIDE SEQUENCE [LARGE SCALE GENOMIC DNA]</scope>
    <source>
        <strain evidence="1">Ann1</strain>
    </source>
</reference>
<evidence type="ECO:0000313" key="2">
    <source>
        <dbReference type="Proteomes" id="UP000824533"/>
    </source>
</evidence>